<reference evidence="1 2" key="1">
    <citation type="submission" date="2020-08" db="EMBL/GenBank/DDBJ databases">
        <title>Sequencing the genomes of 1000 actinobacteria strains.</title>
        <authorList>
            <person name="Klenk H.-P."/>
        </authorList>
    </citation>
    <scope>NUCLEOTIDE SEQUENCE [LARGE SCALE GENOMIC DNA]</scope>
    <source>
        <strain evidence="1 2">DSM 43582</strain>
    </source>
</reference>
<evidence type="ECO:0008006" key="3">
    <source>
        <dbReference type="Google" id="ProtNLM"/>
    </source>
</evidence>
<protein>
    <recommendedName>
        <fullName evidence="3">Quercetin dioxygenase-like cupin family protein</fullName>
    </recommendedName>
</protein>
<accession>A0A7W9UGD5</accession>
<sequence>MPDDTPVCEDLPDDEDRTVLVDQDGVICRLERVLPDCRGFLHLEPCRSITVVLSGGPVEVVDERDHVLGRTTLMTGQVIRDDGGLPPPFRLCNLADRALVLVVIELPEPVPAST</sequence>
<keyword evidence="2" id="KW-1185">Reference proteome</keyword>
<dbReference type="EMBL" id="JACHIT010000001">
    <property type="protein sequence ID" value="MBB5912168.1"/>
    <property type="molecule type" value="Genomic_DNA"/>
</dbReference>
<dbReference type="AlphaFoldDB" id="A0A7W9UGD5"/>
<name>A0A7W9UGD5_9NOCA</name>
<proteinExistence type="predicted"/>
<evidence type="ECO:0000313" key="2">
    <source>
        <dbReference type="Proteomes" id="UP000540412"/>
    </source>
</evidence>
<comment type="caution">
    <text evidence="1">The sequence shown here is derived from an EMBL/GenBank/DDBJ whole genome shotgun (WGS) entry which is preliminary data.</text>
</comment>
<organism evidence="1 2">
    <name type="scientific">Nocardia transvalensis</name>
    <dbReference type="NCBI Taxonomy" id="37333"/>
    <lineage>
        <taxon>Bacteria</taxon>
        <taxon>Bacillati</taxon>
        <taxon>Actinomycetota</taxon>
        <taxon>Actinomycetes</taxon>
        <taxon>Mycobacteriales</taxon>
        <taxon>Nocardiaceae</taxon>
        <taxon>Nocardia</taxon>
    </lineage>
</organism>
<gene>
    <name evidence="1" type="ORF">BJY24_001035</name>
</gene>
<dbReference type="Proteomes" id="UP000540412">
    <property type="component" value="Unassembled WGS sequence"/>
</dbReference>
<evidence type="ECO:0000313" key="1">
    <source>
        <dbReference type="EMBL" id="MBB5912168.1"/>
    </source>
</evidence>
<dbReference type="RefSeq" id="WP_040751936.1">
    <property type="nucleotide sequence ID" value="NZ_JACHIT010000001.1"/>
</dbReference>